<comment type="caution">
    <text evidence="2">The sequence shown here is derived from an EMBL/GenBank/DDBJ whole genome shotgun (WGS) entry which is preliminary data.</text>
</comment>
<dbReference type="RefSeq" id="WP_068752846.1">
    <property type="nucleotide sequence ID" value="NZ_MBQD01000027.1"/>
</dbReference>
<accession>A0A1C0AGW6</accession>
<dbReference type="EMBL" id="MBQD01000027">
    <property type="protein sequence ID" value="OCL30921.1"/>
    <property type="molecule type" value="Genomic_DNA"/>
</dbReference>
<sequence>MVSVWVSVALLAFMVIVGIGVDFAGHVGASQDARAVADEAARAGGQHLILATGRARPDIHAAITAANTYVAASPYTGTTSILGGDTITVSATGHYTCQFLSIIGINTLPVSETGTATVKSVLGGTEQ</sequence>
<gene>
    <name evidence="2" type="ORF">BCR15_10695</name>
</gene>
<proteinExistence type="predicted"/>
<protein>
    <recommendedName>
        <fullName evidence="1">Putative Flp pilus-assembly TadG-like N-terminal domain-containing protein</fullName>
    </recommendedName>
</protein>
<dbReference type="AlphaFoldDB" id="A0A1C0AGW6"/>
<keyword evidence="3" id="KW-1185">Reference proteome</keyword>
<dbReference type="InterPro" id="IPR028087">
    <property type="entry name" value="Tad_N"/>
</dbReference>
<dbReference type="Pfam" id="PF13400">
    <property type="entry name" value="Tad"/>
    <property type="match status" value="1"/>
</dbReference>
<organism evidence="2 3">
    <name type="scientific">Tessaracoccus lapidicaptus</name>
    <dbReference type="NCBI Taxonomy" id="1427523"/>
    <lineage>
        <taxon>Bacteria</taxon>
        <taxon>Bacillati</taxon>
        <taxon>Actinomycetota</taxon>
        <taxon>Actinomycetes</taxon>
        <taxon>Propionibacteriales</taxon>
        <taxon>Propionibacteriaceae</taxon>
        <taxon>Tessaracoccus</taxon>
    </lineage>
</organism>
<evidence type="ECO:0000313" key="3">
    <source>
        <dbReference type="Proteomes" id="UP000093501"/>
    </source>
</evidence>
<dbReference type="Proteomes" id="UP000093501">
    <property type="component" value="Unassembled WGS sequence"/>
</dbReference>
<reference evidence="3" key="1">
    <citation type="submission" date="2016-07" db="EMBL/GenBank/DDBJ databases">
        <authorList>
            <person name="Florea S."/>
            <person name="Webb J.S."/>
            <person name="Jaromczyk J."/>
            <person name="Schardl C.L."/>
        </authorList>
    </citation>
    <scope>NUCLEOTIDE SEQUENCE [LARGE SCALE GENOMIC DNA]</scope>
    <source>
        <strain evidence="3">IPBSL-7</strain>
    </source>
</reference>
<feature type="domain" description="Putative Flp pilus-assembly TadG-like N-terminal" evidence="1">
    <location>
        <begin position="7"/>
        <end position="46"/>
    </location>
</feature>
<evidence type="ECO:0000313" key="2">
    <source>
        <dbReference type="EMBL" id="OCL30921.1"/>
    </source>
</evidence>
<evidence type="ECO:0000259" key="1">
    <source>
        <dbReference type="Pfam" id="PF13400"/>
    </source>
</evidence>
<name>A0A1C0AGW6_9ACTN</name>